<keyword evidence="3" id="KW-1185">Reference proteome</keyword>
<evidence type="ECO:0000256" key="1">
    <source>
        <dbReference type="SAM" id="MobiDB-lite"/>
    </source>
</evidence>
<protein>
    <submittedName>
        <fullName evidence="2">Uncharacterized protein</fullName>
    </submittedName>
</protein>
<gene>
    <name evidence="2" type="ORF">JOQ06_024812</name>
</gene>
<name>A0AAD6FE45_9TELE</name>
<feature type="region of interest" description="Disordered" evidence="1">
    <location>
        <begin position="91"/>
        <end position="130"/>
    </location>
</feature>
<comment type="caution">
    <text evidence="2">The sequence shown here is derived from an EMBL/GenBank/DDBJ whole genome shotgun (WGS) entry which is preliminary data.</text>
</comment>
<evidence type="ECO:0000313" key="2">
    <source>
        <dbReference type="EMBL" id="KAJ4930501.1"/>
    </source>
</evidence>
<proteinExistence type="predicted"/>
<dbReference type="AlphaFoldDB" id="A0AAD6FE45"/>
<feature type="compositionally biased region" description="Basic and acidic residues" evidence="1">
    <location>
        <begin position="101"/>
        <end position="116"/>
    </location>
</feature>
<organism evidence="2 3">
    <name type="scientific">Pogonophryne albipinna</name>
    <dbReference type="NCBI Taxonomy" id="1090488"/>
    <lineage>
        <taxon>Eukaryota</taxon>
        <taxon>Metazoa</taxon>
        <taxon>Chordata</taxon>
        <taxon>Craniata</taxon>
        <taxon>Vertebrata</taxon>
        <taxon>Euteleostomi</taxon>
        <taxon>Actinopterygii</taxon>
        <taxon>Neopterygii</taxon>
        <taxon>Teleostei</taxon>
        <taxon>Neoteleostei</taxon>
        <taxon>Acanthomorphata</taxon>
        <taxon>Eupercaria</taxon>
        <taxon>Perciformes</taxon>
        <taxon>Notothenioidei</taxon>
        <taxon>Pogonophryne</taxon>
    </lineage>
</organism>
<reference evidence="2" key="1">
    <citation type="submission" date="2022-11" db="EMBL/GenBank/DDBJ databases">
        <title>Chromosome-level genome of Pogonophryne albipinna.</title>
        <authorList>
            <person name="Jo E."/>
        </authorList>
    </citation>
    <scope>NUCLEOTIDE SEQUENCE</scope>
    <source>
        <strain evidence="2">SGF0006</strain>
        <tissue evidence="2">Muscle</tissue>
    </source>
</reference>
<accession>A0AAD6FE45</accession>
<dbReference type="EMBL" id="JAPTMU010000015">
    <property type="protein sequence ID" value="KAJ4930501.1"/>
    <property type="molecule type" value="Genomic_DNA"/>
</dbReference>
<sequence>MEAPDTSTYSKRASKRFRCGAAASPVPPFITSVPPLASFPRGGITVSSGEDALSRRTCFRSLVKVFSYRPPGAQRRSQEVQVTVEEQQGWSFSTVQPLSRADGDRPRLRETQRHQPESVYTRPGKTFQSP</sequence>
<dbReference type="Proteomes" id="UP001219934">
    <property type="component" value="Unassembled WGS sequence"/>
</dbReference>
<evidence type="ECO:0000313" key="3">
    <source>
        <dbReference type="Proteomes" id="UP001219934"/>
    </source>
</evidence>